<name>A0A182IHZ6_ANOAR</name>
<comment type="caution">
    <text evidence="6">Lacks conserved residue(s) required for the propagation of feature annotation.</text>
</comment>
<keyword evidence="5 6" id="KW-0472">Membrane</keyword>
<evidence type="ECO:0000256" key="6">
    <source>
        <dbReference type="RuleBase" id="RU363108"/>
    </source>
</evidence>
<dbReference type="VEuPathDB" id="VectorBase:AARA015585"/>
<comment type="subcellular location">
    <subcellularLocation>
        <location evidence="1 6">Cell membrane</location>
        <topology evidence="1 6">Multi-pass membrane protein</topology>
    </subcellularLocation>
</comment>
<evidence type="ECO:0000256" key="3">
    <source>
        <dbReference type="ARBA" id="ARBA00022692"/>
    </source>
</evidence>
<keyword evidence="3 6" id="KW-0812">Transmembrane</keyword>
<sequence>MEAEKHFRSFFNFYRHHQIDPTNKTNPFKLNPYRHKLFIIKKLLILLLCTLLGVYGKSFETNLIPNRSCINRLINWFCFTSTLSTAVIVAWEALAGCKEDVKIWNTFNEIETALNICNQNSKDIFSKTCRVYSVIFYTLVALMCTMAGILLIQCRVMEGALMDFIILFELLSSVDIHRILQILLYVRIVTSYLYRLKDDIRDIVQGLNARVVGTNHDLETEDKLRACCSCYFLCMKAFIQIQDQFSFGLFMVCLKFSIIIWNEIYWTVYRAIMETSFELFCLNVVPYHFIFISFTWSCECLNGEIKALSQLLNTVHMDKTTSSIKTRITHLMLLLDYKVFFFEAFGVCKVSYKCIVQYAISGATKVSFIAQIMKDFHSEMS</sequence>
<feature type="transmembrane region" description="Helical" evidence="6">
    <location>
        <begin position="245"/>
        <end position="265"/>
    </location>
</feature>
<feature type="transmembrane region" description="Helical" evidence="6">
    <location>
        <begin position="131"/>
        <end position="152"/>
    </location>
</feature>
<feature type="transmembrane region" description="Helical" evidence="6">
    <location>
        <begin position="76"/>
        <end position="94"/>
    </location>
</feature>
<organism evidence="7 8">
    <name type="scientific">Anopheles arabiensis</name>
    <name type="common">Mosquito</name>
    <dbReference type="NCBI Taxonomy" id="7173"/>
    <lineage>
        <taxon>Eukaryota</taxon>
        <taxon>Metazoa</taxon>
        <taxon>Ecdysozoa</taxon>
        <taxon>Arthropoda</taxon>
        <taxon>Hexapoda</taxon>
        <taxon>Insecta</taxon>
        <taxon>Pterygota</taxon>
        <taxon>Neoptera</taxon>
        <taxon>Endopterygota</taxon>
        <taxon>Diptera</taxon>
        <taxon>Nematocera</taxon>
        <taxon>Culicoidea</taxon>
        <taxon>Culicidae</taxon>
        <taxon>Anophelinae</taxon>
        <taxon>Anopheles</taxon>
    </lineage>
</organism>
<dbReference type="EMBL" id="APCN01001728">
    <property type="status" value="NOT_ANNOTATED_CDS"/>
    <property type="molecule type" value="Genomic_DNA"/>
</dbReference>
<dbReference type="GO" id="GO:0005886">
    <property type="term" value="C:plasma membrane"/>
    <property type="evidence" value="ECO:0007669"/>
    <property type="project" value="UniProtKB-SubCell"/>
</dbReference>
<dbReference type="GO" id="GO:0007165">
    <property type="term" value="P:signal transduction"/>
    <property type="evidence" value="ECO:0007669"/>
    <property type="project" value="UniProtKB-KW"/>
</dbReference>
<keyword evidence="4 6" id="KW-1133">Transmembrane helix</keyword>
<keyword evidence="2 6" id="KW-1003">Cell membrane</keyword>
<evidence type="ECO:0000256" key="5">
    <source>
        <dbReference type="ARBA" id="ARBA00023136"/>
    </source>
</evidence>
<comment type="function">
    <text evidence="6">Gustatory receptor which mediates acceptance or avoidance behavior, depending on its substrates.</text>
</comment>
<keyword evidence="6" id="KW-0675">Receptor</keyword>
<dbReference type="Pfam" id="PF08395">
    <property type="entry name" value="7tm_7"/>
    <property type="match status" value="1"/>
</dbReference>
<dbReference type="Proteomes" id="UP000075840">
    <property type="component" value="Unassembled WGS sequence"/>
</dbReference>
<feature type="transmembrane region" description="Helical" evidence="6">
    <location>
        <begin position="37"/>
        <end position="55"/>
    </location>
</feature>
<evidence type="ECO:0000256" key="1">
    <source>
        <dbReference type="ARBA" id="ARBA00004651"/>
    </source>
</evidence>
<evidence type="ECO:0000313" key="8">
    <source>
        <dbReference type="Proteomes" id="UP000075840"/>
    </source>
</evidence>
<evidence type="ECO:0000313" key="7">
    <source>
        <dbReference type="EnsemblMetazoa" id="AARA015585-PA"/>
    </source>
</evidence>
<dbReference type="EnsemblMetazoa" id="AARA015585-RA">
    <property type="protein sequence ID" value="AARA015585-PA"/>
    <property type="gene ID" value="AARA015585"/>
</dbReference>
<comment type="similarity">
    <text evidence="6">Belongs to the insect chemoreceptor superfamily. Gustatory receptor (GR) family.</text>
</comment>
<evidence type="ECO:0000256" key="4">
    <source>
        <dbReference type="ARBA" id="ARBA00022989"/>
    </source>
</evidence>
<dbReference type="InterPro" id="IPR013604">
    <property type="entry name" value="7TM_chemorcpt"/>
</dbReference>
<keyword evidence="6" id="KW-0807">Transducer</keyword>
<accession>A0A182IHZ6</accession>
<dbReference type="GO" id="GO:0050909">
    <property type="term" value="P:sensory perception of taste"/>
    <property type="evidence" value="ECO:0007669"/>
    <property type="project" value="InterPro"/>
</dbReference>
<evidence type="ECO:0000256" key="2">
    <source>
        <dbReference type="ARBA" id="ARBA00022475"/>
    </source>
</evidence>
<keyword evidence="8" id="KW-1185">Reference proteome</keyword>
<protein>
    <recommendedName>
        <fullName evidence="6">Gustatory receptor</fullName>
    </recommendedName>
</protein>
<reference evidence="7" key="1">
    <citation type="submission" date="2022-08" db="UniProtKB">
        <authorList>
            <consortium name="EnsemblMetazoa"/>
        </authorList>
    </citation>
    <scope>IDENTIFICATION</scope>
    <source>
        <strain evidence="7">Dongola</strain>
    </source>
</reference>
<dbReference type="AlphaFoldDB" id="A0A182IHZ6"/>
<proteinExistence type="inferred from homology"/>